<gene>
    <name evidence="1" type="ORF">OA86_01010</name>
</gene>
<dbReference type="OrthoDB" id="680449at2"/>
<evidence type="ECO:0000313" key="1">
    <source>
        <dbReference type="EMBL" id="KIA90497.1"/>
    </source>
</evidence>
<protein>
    <submittedName>
        <fullName evidence="1">Uncharacterized protein</fullName>
    </submittedName>
</protein>
<evidence type="ECO:0000313" key="2">
    <source>
        <dbReference type="Proteomes" id="UP000031473"/>
    </source>
</evidence>
<dbReference type="Proteomes" id="UP000031473">
    <property type="component" value="Unassembled WGS sequence"/>
</dbReference>
<organism evidence="1 2">
    <name type="scientific">Kaistella jeonii</name>
    <dbReference type="NCBI Taxonomy" id="266749"/>
    <lineage>
        <taxon>Bacteria</taxon>
        <taxon>Pseudomonadati</taxon>
        <taxon>Bacteroidota</taxon>
        <taxon>Flavobacteriia</taxon>
        <taxon>Flavobacteriales</taxon>
        <taxon>Weeksellaceae</taxon>
        <taxon>Chryseobacterium group</taxon>
        <taxon>Kaistella</taxon>
    </lineage>
</organism>
<sequence>MKFNEKYNIDPEFEDLFSFKSEEEQLEHDARMIMFRFFNELEKLEVDTPIRNKDIAEIFGSSKSYVTQLMRGDKLINLLKIAKLQQSYDITFEIKAKHNSENYREEIEHFYPLSEKKKNNNDLSGFWVYHNAKQRYDSIEGVDYSPSKNTTLKVA</sequence>
<keyword evidence="2" id="KW-1185">Reference proteome</keyword>
<comment type="caution">
    <text evidence="1">The sequence shown here is derived from an EMBL/GenBank/DDBJ whole genome shotgun (WGS) entry which is preliminary data.</text>
</comment>
<reference evidence="1 2" key="1">
    <citation type="submission" date="2014-10" db="EMBL/GenBank/DDBJ databases">
        <title>Kaistella jeonii genome.</title>
        <authorList>
            <person name="Clayton J.T."/>
            <person name="Newman J.D."/>
        </authorList>
    </citation>
    <scope>NUCLEOTIDE SEQUENCE [LARGE SCALE GENOMIC DNA]</scope>
    <source>
        <strain evidence="1 2">DSM 17048</strain>
    </source>
</reference>
<dbReference type="RefSeq" id="WP_039347441.1">
    <property type="nucleotide sequence ID" value="NZ_FOLA01000001.1"/>
</dbReference>
<name>A0A0C1FBM2_9FLAO</name>
<accession>A0A0C1FBM2</accession>
<proteinExistence type="predicted"/>
<dbReference type="AlphaFoldDB" id="A0A0C1FBM2"/>
<dbReference type="EMBL" id="JSYL01000001">
    <property type="protein sequence ID" value="KIA90497.1"/>
    <property type="molecule type" value="Genomic_DNA"/>
</dbReference>
<dbReference type="STRING" id="266749.SAMN05421876_101329"/>